<accession>A0A6J4KB33</accession>
<gene>
    <name evidence="4" type="ORF">AVDCRST_MAG77-5549</name>
</gene>
<evidence type="ECO:0000259" key="2">
    <source>
        <dbReference type="Pfam" id="PF11258"/>
    </source>
</evidence>
<dbReference type="Gene3D" id="3.50.90.10">
    <property type="entry name" value="YerB-like"/>
    <property type="match status" value="1"/>
</dbReference>
<sequence>MSAAALAARARGAGAQGEEDISQVDPEATGPASPRPIIVQIDNDPRARPSSALGAARIVYEYTAEGGVTRFSAIYTADQQDVGLIGNVRSGRLATIEITQEFNGILAYHGGATGIQERIWDSWIDFISFELEENYRFFTRTRNRAAPYNSYTDLRRIRAAARQKGIPLLGRGLQTFPVGDYTPPPDWAAPANRIYLPYQNGFQVLYEWDPASNAYWRTMGGRTHYDEGLRAPITTQNVVVQFVPTYLTDIVEDIYGSRSLDYGLQGEGPAWVFRDGYWVEANWQRGEGWHFTTFYDAEGNQISFAPGSVWISLVAPDAPVEFWNE</sequence>
<feature type="region of interest" description="Disordered" evidence="1">
    <location>
        <begin position="1"/>
        <end position="38"/>
    </location>
</feature>
<reference evidence="4" key="1">
    <citation type="submission" date="2020-02" db="EMBL/GenBank/DDBJ databases">
        <authorList>
            <person name="Meier V. D."/>
        </authorList>
    </citation>
    <scope>NUCLEOTIDE SEQUENCE</scope>
    <source>
        <strain evidence="4">AVDCRST_MAG77</strain>
    </source>
</reference>
<dbReference type="Pfam" id="PF11258">
    <property type="entry name" value="DUF3048"/>
    <property type="match status" value="1"/>
</dbReference>
<dbReference type="EMBL" id="CADCTC010000292">
    <property type="protein sequence ID" value="CAA9300144.1"/>
    <property type="molecule type" value="Genomic_DNA"/>
</dbReference>
<evidence type="ECO:0000313" key="4">
    <source>
        <dbReference type="EMBL" id="CAA9300144.1"/>
    </source>
</evidence>
<evidence type="ECO:0000256" key="1">
    <source>
        <dbReference type="SAM" id="MobiDB-lite"/>
    </source>
</evidence>
<feature type="domain" description="DUF3048" evidence="3">
    <location>
        <begin position="195"/>
        <end position="311"/>
    </location>
</feature>
<evidence type="ECO:0008006" key="5">
    <source>
        <dbReference type="Google" id="ProtNLM"/>
    </source>
</evidence>
<feature type="domain" description="DUF3048" evidence="2">
    <location>
        <begin position="32"/>
        <end position="166"/>
    </location>
</feature>
<dbReference type="InterPro" id="IPR035328">
    <property type="entry name" value="DUF3048_C"/>
</dbReference>
<dbReference type="InterPro" id="IPR023158">
    <property type="entry name" value="YerB-like_sf"/>
</dbReference>
<dbReference type="SUPFAM" id="SSF159774">
    <property type="entry name" value="YerB-like"/>
    <property type="match status" value="1"/>
</dbReference>
<organism evidence="4">
    <name type="scientific">uncultured Chloroflexota bacterium</name>
    <dbReference type="NCBI Taxonomy" id="166587"/>
    <lineage>
        <taxon>Bacteria</taxon>
        <taxon>Bacillati</taxon>
        <taxon>Chloroflexota</taxon>
        <taxon>environmental samples</taxon>
    </lineage>
</organism>
<dbReference type="AlphaFoldDB" id="A0A6J4KB33"/>
<name>A0A6J4KB33_9CHLR</name>
<dbReference type="InterPro" id="IPR021416">
    <property type="entry name" value="DUF3048_N"/>
</dbReference>
<feature type="compositionally biased region" description="Low complexity" evidence="1">
    <location>
        <begin position="1"/>
        <end position="13"/>
    </location>
</feature>
<evidence type="ECO:0000259" key="3">
    <source>
        <dbReference type="Pfam" id="PF17479"/>
    </source>
</evidence>
<proteinExistence type="predicted"/>
<dbReference type="Pfam" id="PF17479">
    <property type="entry name" value="DUF3048_C"/>
    <property type="match status" value="1"/>
</dbReference>
<protein>
    <recommendedName>
        <fullName evidence="5">DUF3048 domain-containing protein</fullName>
    </recommendedName>
</protein>